<dbReference type="GO" id="GO:0006352">
    <property type="term" value="P:DNA-templated transcription initiation"/>
    <property type="evidence" value="ECO:0007669"/>
    <property type="project" value="InterPro"/>
</dbReference>
<dbReference type="Gene3D" id="1.10.10.10">
    <property type="entry name" value="Winged helix-like DNA-binding domain superfamily/Winged helix DNA-binding domain"/>
    <property type="match status" value="1"/>
</dbReference>
<evidence type="ECO:0000256" key="1">
    <source>
        <dbReference type="ARBA" id="ARBA00010641"/>
    </source>
</evidence>
<dbReference type="SUPFAM" id="SSF88659">
    <property type="entry name" value="Sigma3 and sigma4 domains of RNA polymerase sigma factors"/>
    <property type="match status" value="1"/>
</dbReference>
<dbReference type="PANTHER" id="PTHR43133">
    <property type="entry name" value="RNA POLYMERASE ECF-TYPE SIGMA FACTO"/>
    <property type="match status" value="1"/>
</dbReference>
<dbReference type="InterPro" id="IPR013324">
    <property type="entry name" value="RNA_pol_sigma_r3/r4-like"/>
</dbReference>
<dbReference type="GO" id="GO:0003677">
    <property type="term" value="F:DNA binding"/>
    <property type="evidence" value="ECO:0007669"/>
    <property type="project" value="UniProtKB-KW"/>
</dbReference>
<protein>
    <recommendedName>
        <fullName evidence="6">RNA polymerase sigma factor</fullName>
    </recommendedName>
</protein>
<sequence>MPIALSAMEVETNASMPEGRIREFLETAERRRPQLLRMARRLTNSNEDAEDIVQEALMKAYKALEKFRGESQMSSWLGAIVQNTAHEHLRSRRNRVFVSIEFLSKQDNEVVEIDLPDPGKNPEETWRSREMEGILREEVSKLGMVCRRAIELCVLDENPQLAAAQSLNLSVATMKSRVFRGKRILERAVSRRLGAQHAAMALGTDRRLRCEIQ</sequence>
<evidence type="ECO:0000256" key="4">
    <source>
        <dbReference type="ARBA" id="ARBA00023125"/>
    </source>
</evidence>
<evidence type="ECO:0000256" key="2">
    <source>
        <dbReference type="ARBA" id="ARBA00023015"/>
    </source>
</evidence>
<keyword evidence="2 6" id="KW-0805">Transcription regulation</keyword>
<keyword evidence="3 6" id="KW-0731">Sigma factor</keyword>
<organism evidence="8">
    <name type="scientific">Telmatobacter sp. DSM 110680</name>
    <dbReference type="NCBI Taxonomy" id="3036704"/>
    <lineage>
        <taxon>Bacteria</taxon>
        <taxon>Pseudomonadati</taxon>
        <taxon>Acidobacteriota</taxon>
        <taxon>Terriglobia</taxon>
        <taxon>Terriglobales</taxon>
        <taxon>Acidobacteriaceae</taxon>
        <taxon>Telmatobacter</taxon>
    </lineage>
</organism>
<dbReference type="Gene3D" id="1.10.1740.10">
    <property type="match status" value="1"/>
</dbReference>
<dbReference type="Pfam" id="PF04542">
    <property type="entry name" value="Sigma70_r2"/>
    <property type="match status" value="1"/>
</dbReference>
<dbReference type="InterPro" id="IPR007627">
    <property type="entry name" value="RNA_pol_sigma70_r2"/>
</dbReference>
<dbReference type="EMBL" id="CP121196">
    <property type="protein sequence ID" value="XBH18787.1"/>
    <property type="molecule type" value="Genomic_DNA"/>
</dbReference>
<dbReference type="PANTHER" id="PTHR43133:SF51">
    <property type="entry name" value="RNA POLYMERASE SIGMA FACTOR"/>
    <property type="match status" value="1"/>
</dbReference>
<comment type="similarity">
    <text evidence="1 6">Belongs to the sigma-70 factor family. ECF subfamily.</text>
</comment>
<dbReference type="SUPFAM" id="SSF88946">
    <property type="entry name" value="Sigma2 domain of RNA polymerase sigma factors"/>
    <property type="match status" value="1"/>
</dbReference>
<dbReference type="GO" id="GO:0016987">
    <property type="term" value="F:sigma factor activity"/>
    <property type="evidence" value="ECO:0007669"/>
    <property type="project" value="UniProtKB-KW"/>
</dbReference>
<dbReference type="PROSITE" id="PS01063">
    <property type="entry name" value="SIGMA70_ECF"/>
    <property type="match status" value="1"/>
</dbReference>
<evidence type="ECO:0000256" key="6">
    <source>
        <dbReference type="RuleBase" id="RU000716"/>
    </source>
</evidence>
<evidence type="ECO:0000256" key="5">
    <source>
        <dbReference type="ARBA" id="ARBA00023163"/>
    </source>
</evidence>
<dbReference type="InterPro" id="IPR039425">
    <property type="entry name" value="RNA_pol_sigma-70-like"/>
</dbReference>
<proteinExistence type="inferred from homology"/>
<evidence type="ECO:0000256" key="3">
    <source>
        <dbReference type="ARBA" id="ARBA00023082"/>
    </source>
</evidence>
<reference evidence="8" key="1">
    <citation type="submission" date="2023-03" db="EMBL/GenBank/DDBJ databases">
        <title>Edaphobacter sp.</title>
        <authorList>
            <person name="Huber K.J."/>
            <person name="Papendorf J."/>
            <person name="Pilke C."/>
            <person name="Bunk B."/>
            <person name="Sproeer C."/>
            <person name="Pester M."/>
        </authorList>
    </citation>
    <scope>NUCLEOTIDE SEQUENCE</scope>
    <source>
        <strain evidence="8">DSM 110680</strain>
    </source>
</reference>
<evidence type="ECO:0000313" key="8">
    <source>
        <dbReference type="EMBL" id="XBH18787.1"/>
    </source>
</evidence>
<dbReference type="InterPro" id="IPR014284">
    <property type="entry name" value="RNA_pol_sigma-70_dom"/>
</dbReference>
<dbReference type="RefSeq" id="WP_348264005.1">
    <property type="nucleotide sequence ID" value="NZ_CP121196.1"/>
</dbReference>
<feature type="domain" description="RNA polymerase sigma-70 region 2" evidence="7">
    <location>
        <begin position="29"/>
        <end position="94"/>
    </location>
</feature>
<name>A0AAU7DKX5_9BACT</name>
<accession>A0AAU7DKX5</accession>
<keyword evidence="4 6" id="KW-0238">DNA-binding</keyword>
<dbReference type="InterPro" id="IPR036388">
    <property type="entry name" value="WH-like_DNA-bd_sf"/>
</dbReference>
<dbReference type="InterPro" id="IPR013325">
    <property type="entry name" value="RNA_pol_sigma_r2"/>
</dbReference>
<gene>
    <name evidence="8" type="ORF">P8935_05605</name>
</gene>
<dbReference type="InterPro" id="IPR000838">
    <property type="entry name" value="RNA_pol_sigma70_ECF_CS"/>
</dbReference>
<dbReference type="NCBIfam" id="TIGR02937">
    <property type="entry name" value="sigma70-ECF"/>
    <property type="match status" value="1"/>
</dbReference>
<keyword evidence="5 6" id="KW-0804">Transcription</keyword>
<dbReference type="AlphaFoldDB" id="A0AAU7DKX5"/>
<evidence type="ECO:0000259" key="7">
    <source>
        <dbReference type="Pfam" id="PF04542"/>
    </source>
</evidence>